<dbReference type="InterPro" id="IPR020588">
    <property type="entry name" value="RecA_ATP-bd"/>
</dbReference>
<dbReference type="PANTHER" id="PTHR32472">
    <property type="entry name" value="DNA REPAIR PROTEIN RADA"/>
    <property type="match status" value="1"/>
</dbReference>
<dbReference type="CDD" id="cd01121">
    <property type="entry name" value="RadA_SMS_N"/>
    <property type="match status" value="1"/>
</dbReference>
<dbReference type="HAMAP" id="MF_01498">
    <property type="entry name" value="RadA_bact"/>
    <property type="match status" value="1"/>
</dbReference>
<keyword evidence="4 13" id="KW-0863">Zinc-finger</keyword>
<keyword evidence="1 11" id="KW-0479">Metal-binding</keyword>
<accession>A0A2P2E8D7</accession>
<evidence type="ECO:0000256" key="6">
    <source>
        <dbReference type="ARBA" id="ARBA00022833"/>
    </source>
</evidence>
<comment type="similarity">
    <text evidence="11 13">Belongs to the RecA family. RadA subfamily.</text>
</comment>
<comment type="caution">
    <text evidence="15">The sequence shown here is derived from an EMBL/GenBank/DDBJ whole genome shotgun (WGS) entry which is preliminary data.</text>
</comment>
<evidence type="ECO:0000313" key="16">
    <source>
        <dbReference type="Proteomes" id="UP000245086"/>
    </source>
</evidence>
<dbReference type="InterPro" id="IPR004504">
    <property type="entry name" value="DNA_repair_RadA"/>
</dbReference>
<keyword evidence="5" id="KW-0378">Hydrolase</keyword>
<evidence type="ECO:0000256" key="9">
    <source>
        <dbReference type="ARBA" id="ARBA00023125"/>
    </source>
</evidence>
<evidence type="ECO:0000313" key="15">
    <source>
        <dbReference type="EMBL" id="GBF57330.1"/>
    </source>
</evidence>
<name>A0A2P2E8D7_9PROT</name>
<dbReference type="GO" id="GO:0016787">
    <property type="term" value="F:hydrolase activity"/>
    <property type="evidence" value="ECO:0007669"/>
    <property type="project" value="UniProtKB-KW"/>
</dbReference>
<comment type="domain">
    <text evidence="11">The middle region has homology to RecA with ATPase motifs including the RadA KNRFG motif, while the C-terminus is homologous to Lon protease.</text>
</comment>
<evidence type="ECO:0000256" key="2">
    <source>
        <dbReference type="ARBA" id="ARBA00022741"/>
    </source>
</evidence>
<feature type="region of interest" description="Lon-protease-like" evidence="11">
    <location>
        <begin position="353"/>
        <end position="486"/>
    </location>
</feature>
<dbReference type="FunFam" id="3.40.50.300:FF:000050">
    <property type="entry name" value="DNA repair protein RadA"/>
    <property type="match status" value="1"/>
</dbReference>
<dbReference type="InterPro" id="IPR014721">
    <property type="entry name" value="Ribsml_uS5_D2-typ_fold_subgr"/>
</dbReference>
<feature type="short sequence motif" description="RadA KNRFG motif" evidence="11">
    <location>
        <begin position="254"/>
        <end position="258"/>
    </location>
</feature>
<evidence type="ECO:0000259" key="14">
    <source>
        <dbReference type="PROSITE" id="PS50162"/>
    </source>
</evidence>
<dbReference type="PRINTS" id="PR01874">
    <property type="entry name" value="DNAREPAIRADA"/>
</dbReference>
<dbReference type="NCBIfam" id="TIGR00416">
    <property type="entry name" value="sms"/>
    <property type="match status" value="1"/>
</dbReference>
<keyword evidence="8 11" id="KW-0346">Stress response</keyword>
<feature type="binding site" evidence="11">
    <location>
        <begin position="97"/>
        <end position="104"/>
    </location>
    <ligand>
        <name>ATP</name>
        <dbReference type="ChEBI" id="CHEBI:30616"/>
    </ligand>
</feature>
<protein>
    <recommendedName>
        <fullName evidence="11 12">DNA repair protein RadA</fullName>
    </recommendedName>
</protein>
<dbReference type="Pfam" id="PF06745">
    <property type="entry name" value="ATPase"/>
    <property type="match status" value="1"/>
</dbReference>
<gene>
    <name evidence="11 15" type="primary">radA</name>
    <name evidence="15" type="ORF">PbB2_00995</name>
</gene>
<dbReference type="RefSeq" id="WP_108984313.1">
    <property type="nucleotide sequence ID" value="NZ_BFBR01000002.1"/>
</dbReference>
<keyword evidence="9 11" id="KW-0238">DNA-binding</keyword>
<dbReference type="GO" id="GO:0008270">
    <property type="term" value="F:zinc ion binding"/>
    <property type="evidence" value="ECO:0007669"/>
    <property type="project" value="UniProtKB-KW"/>
</dbReference>
<organism evidence="15 16">
    <name type="scientific">Candidatus Phycosocius bacilliformis</name>
    <dbReference type="NCBI Taxonomy" id="1445552"/>
    <lineage>
        <taxon>Bacteria</taxon>
        <taxon>Pseudomonadati</taxon>
        <taxon>Pseudomonadota</taxon>
        <taxon>Alphaproteobacteria</taxon>
        <taxon>Caulobacterales</taxon>
        <taxon>Caulobacterales incertae sedis</taxon>
        <taxon>Candidatus Phycosocius</taxon>
    </lineage>
</organism>
<dbReference type="InterPro" id="IPR020568">
    <property type="entry name" value="Ribosomal_Su5_D2-typ_SF"/>
</dbReference>
<reference evidence="15" key="1">
    <citation type="journal article" date="2018" name="Genome Announc.">
        <title>Draft Genome Sequence of "Candidatus Phycosocius bacilliformis," an Alphaproteobacterial Ectosymbiont of the Hydrocarbon-Producing Green Alga Botryococcus braunii.</title>
        <authorList>
            <person name="Tanabe Y."/>
            <person name="Yamaguchi H."/>
            <person name="Watanabe M.M."/>
        </authorList>
    </citation>
    <scope>NUCLEOTIDE SEQUENCE [LARGE SCALE GENOMIC DNA]</scope>
    <source>
        <strain evidence="15">BOTRYCO-2</strain>
    </source>
</reference>
<dbReference type="GO" id="GO:0140664">
    <property type="term" value="F:ATP-dependent DNA damage sensor activity"/>
    <property type="evidence" value="ECO:0007669"/>
    <property type="project" value="InterPro"/>
</dbReference>
<dbReference type="EMBL" id="BFBR01000002">
    <property type="protein sequence ID" value="GBF57330.1"/>
    <property type="molecule type" value="Genomic_DNA"/>
</dbReference>
<feature type="domain" description="RecA family profile 1" evidence="14">
    <location>
        <begin position="68"/>
        <end position="217"/>
    </location>
</feature>
<dbReference type="Gene3D" id="3.40.50.300">
    <property type="entry name" value="P-loop containing nucleotide triphosphate hydrolases"/>
    <property type="match status" value="1"/>
</dbReference>
<dbReference type="Pfam" id="PF13541">
    <property type="entry name" value="ChlI"/>
    <property type="match status" value="1"/>
</dbReference>
<dbReference type="GO" id="GO:0005524">
    <property type="term" value="F:ATP binding"/>
    <property type="evidence" value="ECO:0007669"/>
    <property type="project" value="UniProtKB-UniRule"/>
</dbReference>
<evidence type="ECO:0000256" key="12">
    <source>
        <dbReference type="NCBIfam" id="TIGR00416"/>
    </source>
</evidence>
<dbReference type="GO" id="GO:0005829">
    <property type="term" value="C:cytosol"/>
    <property type="evidence" value="ECO:0007669"/>
    <property type="project" value="TreeGrafter"/>
</dbReference>
<keyword evidence="16" id="KW-1185">Reference proteome</keyword>
<dbReference type="SMART" id="SM00382">
    <property type="entry name" value="AAA"/>
    <property type="match status" value="1"/>
</dbReference>
<dbReference type="PROSITE" id="PS50162">
    <property type="entry name" value="RECA_2"/>
    <property type="match status" value="1"/>
</dbReference>
<evidence type="ECO:0000256" key="7">
    <source>
        <dbReference type="ARBA" id="ARBA00022840"/>
    </source>
</evidence>
<keyword evidence="3 11" id="KW-0227">DNA damage</keyword>
<dbReference type="GO" id="GO:0000725">
    <property type="term" value="P:recombinational repair"/>
    <property type="evidence" value="ECO:0007669"/>
    <property type="project" value="UniProtKB-UniRule"/>
</dbReference>
<evidence type="ECO:0000256" key="3">
    <source>
        <dbReference type="ARBA" id="ARBA00022763"/>
    </source>
</evidence>
<dbReference type="Proteomes" id="UP000245086">
    <property type="component" value="Unassembled WGS sequence"/>
</dbReference>
<evidence type="ECO:0000256" key="1">
    <source>
        <dbReference type="ARBA" id="ARBA00022723"/>
    </source>
</evidence>
<dbReference type="InterPro" id="IPR003593">
    <property type="entry name" value="AAA+_ATPase"/>
</dbReference>
<evidence type="ECO:0000256" key="5">
    <source>
        <dbReference type="ARBA" id="ARBA00022801"/>
    </source>
</evidence>
<keyword evidence="2 11" id="KW-0547">Nucleotide-binding</keyword>
<keyword evidence="7 11" id="KW-0067">ATP-binding</keyword>
<dbReference type="InterPro" id="IPR014774">
    <property type="entry name" value="KaiC-like_dom"/>
</dbReference>
<evidence type="ECO:0000256" key="13">
    <source>
        <dbReference type="RuleBase" id="RU003555"/>
    </source>
</evidence>
<dbReference type="Gene3D" id="3.30.230.10">
    <property type="match status" value="1"/>
</dbReference>
<keyword evidence="10 11" id="KW-0234">DNA repair</keyword>
<dbReference type="InterPro" id="IPR027417">
    <property type="entry name" value="P-loop_NTPase"/>
</dbReference>
<evidence type="ECO:0000256" key="11">
    <source>
        <dbReference type="HAMAP-Rule" id="MF_01498"/>
    </source>
</evidence>
<dbReference type="GO" id="GO:0003684">
    <property type="term" value="F:damaged DNA binding"/>
    <property type="evidence" value="ECO:0007669"/>
    <property type="project" value="InterPro"/>
</dbReference>
<sequence>MAKAQTAFVCQSCGAVHARWQGRCEACGAWNTIVEEARETPQSLSPGARARSKGPGLAFENLDGIAVAPPRLVSGIGEFDRVCGGGLVEASAILVGGDPGIGKSTLLLQAVAGAARRGIKSVYVSGEEAIAQVQDRARRMGIEKAPVKLAAETRLETILDALKHEKPQLAIVDSIQTLWTETLTAAPGTVAQVRACAHELVRFAKKAGTVLILVGHVTKDGQIAGPRVVEHLVDAVLQFEGERSHHFRILRGLKNRFGPTDEIGVFEMGDAGLREVTNPSQLFLDNRGQARPGSVVFAGIEGTRPVLVEIQALASPTSFGAPRRAVVGWDATRLAMILAVLETRCGLGFGGRDVYLNVAGGLKITEPAADLAVAAALISALFDVALPEECVVFGEIALSGDVRPVSRADARLKEAEKLGFTQAFLPRAASANSSASKMAKAGGQNPRLVAGPVGVKHRVIATAADLVTAITGEENPGPKALSEQDE</sequence>
<comment type="function">
    <text evidence="11">Plays a role in repairing double-strand DNA breaks, probably involving stabilizing or processing branched DNA or blocked replication forks.</text>
</comment>
<comment type="function">
    <text evidence="13">DNA-dependent ATPase involved in processing of recombination intermediates, plays a role in repairing DNA breaks. Stimulates the branch migration of RecA-mediated strand transfer reactions, allowing the 3' invading strand to extend heteroduplex DNA faster. Binds ssDNA in the presence of ADP but not other nucleotides, has ATPase activity that is stimulated by ssDNA and various branched DNA structures, but inhibited by SSB. Does not have RecA's homology-searching function.</text>
</comment>
<dbReference type="SUPFAM" id="SSF54211">
    <property type="entry name" value="Ribosomal protein S5 domain 2-like"/>
    <property type="match status" value="1"/>
</dbReference>
<evidence type="ECO:0000256" key="4">
    <source>
        <dbReference type="ARBA" id="ARBA00022771"/>
    </source>
</evidence>
<evidence type="ECO:0000256" key="10">
    <source>
        <dbReference type="ARBA" id="ARBA00023204"/>
    </source>
</evidence>
<evidence type="ECO:0000256" key="8">
    <source>
        <dbReference type="ARBA" id="ARBA00023016"/>
    </source>
</evidence>
<dbReference type="SUPFAM" id="SSF52540">
    <property type="entry name" value="P-loop containing nucleoside triphosphate hydrolases"/>
    <property type="match status" value="1"/>
</dbReference>
<proteinExistence type="inferred from homology"/>
<dbReference type="PANTHER" id="PTHR32472:SF10">
    <property type="entry name" value="DNA REPAIR PROTEIN RADA-LIKE PROTEIN"/>
    <property type="match status" value="1"/>
</dbReference>
<keyword evidence="6 13" id="KW-0862">Zinc</keyword>
<dbReference type="AlphaFoldDB" id="A0A2P2E8D7"/>
<dbReference type="InterPro" id="IPR041166">
    <property type="entry name" value="Rubredoxin_2"/>
</dbReference>
<dbReference type="Pfam" id="PF18073">
    <property type="entry name" value="Zn_ribbon_LapB"/>
    <property type="match status" value="1"/>
</dbReference>
<dbReference type="OrthoDB" id="9803906at2"/>